<dbReference type="EMBL" id="CP045871">
    <property type="protein sequence ID" value="QGG80615.1"/>
    <property type="molecule type" value="Genomic_DNA"/>
</dbReference>
<dbReference type="InterPro" id="IPR045622">
    <property type="entry name" value="DUF6441"/>
</dbReference>
<proteinExistence type="predicted"/>
<reference evidence="1 2" key="1">
    <citation type="submission" date="2019-11" db="EMBL/GenBank/DDBJ databases">
        <authorList>
            <person name="Khan S.A."/>
            <person name="Jeon C.O."/>
            <person name="Chun B.H."/>
        </authorList>
    </citation>
    <scope>NUCLEOTIDE SEQUENCE [LARGE SCALE GENOMIC DNA]</scope>
    <source>
        <strain evidence="1 2">IMCC 1097</strain>
    </source>
</reference>
<dbReference type="AlphaFoldDB" id="A0A5Q2QHV8"/>
<evidence type="ECO:0000313" key="1">
    <source>
        <dbReference type="EMBL" id="QGG80615.1"/>
    </source>
</evidence>
<name>A0A5Q2QHV8_9GAMM</name>
<organism evidence="1 2">
    <name type="scientific">Litorivicinus lipolyticus</name>
    <dbReference type="NCBI Taxonomy" id="418701"/>
    <lineage>
        <taxon>Bacteria</taxon>
        <taxon>Pseudomonadati</taxon>
        <taxon>Pseudomonadota</taxon>
        <taxon>Gammaproteobacteria</taxon>
        <taxon>Oceanospirillales</taxon>
        <taxon>Litorivicinaceae</taxon>
        <taxon>Litorivicinus</taxon>
    </lineage>
</organism>
<dbReference type="Proteomes" id="UP000388235">
    <property type="component" value="Chromosome"/>
</dbReference>
<dbReference type="Pfam" id="PF20039">
    <property type="entry name" value="DUF6441"/>
    <property type="match status" value="1"/>
</dbReference>
<accession>A0A5Q2QHV8</accession>
<keyword evidence="2" id="KW-1185">Reference proteome</keyword>
<protein>
    <submittedName>
        <fullName evidence="1">Uncharacterized protein</fullName>
    </submittedName>
</protein>
<sequence length="217" mass="24556">MRLTAAFEGNLKKFLEAEIDQAEIAVTAAVKEATTGLKNRMRAQVTAAGLGTRLARTWRGDVYPQRGRSLHAAGEVYTKAEKILSGFEEGTVIRSKDGFWLAIPTPNAPKRVMGQKATPGNLERARGIRLQFVYRKHGPSLMVANQMRASYSRKTGELRGFRKASQRARDTGRGLTSVVMFWLVPQVKMPKRIRFDAEAENWHRRLPRLILNHWREA</sequence>
<dbReference type="RefSeq" id="WP_153714119.1">
    <property type="nucleotide sequence ID" value="NZ_CP045871.1"/>
</dbReference>
<evidence type="ECO:0000313" key="2">
    <source>
        <dbReference type="Proteomes" id="UP000388235"/>
    </source>
</evidence>
<dbReference type="KEGG" id="llp:GH975_08545"/>
<gene>
    <name evidence="1" type="ORF">GH975_08545</name>
</gene>
<dbReference type="OrthoDB" id="7571212at2"/>